<keyword evidence="1" id="KW-0472">Membrane</keyword>
<organism evidence="2 3">
    <name type="scientific">Leadbetterella byssophila (strain DSM 17132 / JCM 16389 / KACC 11308 / NBRC 106382 / 4M15)</name>
    <dbReference type="NCBI Taxonomy" id="649349"/>
    <lineage>
        <taxon>Bacteria</taxon>
        <taxon>Pseudomonadati</taxon>
        <taxon>Bacteroidota</taxon>
        <taxon>Cytophagia</taxon>
        <taxon>Cytophagales</taxon>
        <taxon>Leadbetterellaceae</taxon>
        <taxon>Leadbetterella</taxon>
    </lineage>
</organism>
<dbReference type="Proteomes" id="UP000007435">
    <property type="component" value="Chromosome"/>
</dbReference>
<keyword evidence="1" id="KW-0812">Transmembrane</keyword>
<dbReference type="AlphaFoldDB" id="E4RZS9"/>
<reference evidence="2 3" key="2">
    <citation type="journal article" date="2011" name="Stand. Genomic Sci.">
        <title>Complete genome sequence of Leadbetterella byssophila type strain (4M15).</title>
        <authorList>
            <person name="Abt B."/>
            <person name="Teshima H."/>
            <person name="Lucas S."/>
            <person name="Lapidus A."/>
            <person name="Del Rio T.G."/>
            <person name="Nolan M."/>
            <person name="Tice H."/>
            <person name="Cheng J.F."/>
            <person name="Pitluck S."/>
            <person name="Liolios K."/>
            <person name="Pagani I."/>
            <person name="Ivanova N."/>
            <person name="Mavromatis K."/>
            <person name="Pati A."/>
            <person name="Tapia R."/>
            <person name="Han C."/>
            <person name="Goodwin L."/>
            <person name="Chen A."/>
            <person name="Palaniappan K."/>
            <person name="Land M."/>
            <person name="Hauser L."/>
            <person name="Chang Y.J."/>
            <person name="Jeffries C.D."/>
            <person name="Rohde M."/>
            <person name="Goker M."/>
            <person name="Tindall B.J."/>
            <person name="Detter J.C."/>
            <person name="Woyke T."/>
            <person name="Bristow J."/>
            <person name="Eisen J.A."/>
            <person name="Markowitz V."/>
            <person name="Hugenholtz P."/>
            <person name="Klenk H.P."/>
            <person name="Kyrpides N.C."/>
        </authorList>
    </citation>
    <scope>NUCLEOTIDE SEQUENCE [LARGE SCALE GENOMIC DNA]</scope>
    <source>
        <strain evidence="3">DSM 17132 / JCM 16389 / KACC 11308 / NBRC 106382 / 4M15</strain>
    </source>
</reference>
<dbReference type="OrthoDB" id="957639at2"/>
<feature type="transmembrane region" description="Helical" evidence="1">
    <location>
        <begin position="134"/>
        <end position="154"/>
    </location>
</feature>
<gene>
    <name evidence="2" type="ordered locus">Lbys_3573</name>
</gene>
<feature type="transmembrane region" description="Helical" evidence="1">
    <location>
        <begin position="53"/>
        <end position="74"/>
    </location>
</feature>
<accession>E4RZS9</accession>
<keyword evidence="3" id="KW-1185">Reference proteome</keyword>
<evidence type="ECO:0008006" key="4">
    <source>
        <dbReference type="Google" id="ProtNLM"/>
    </source>
</evidence>
<evidence type="ECO:0000313" key="3">
    <source>
        <dbReference type="Proteomes" id="UP000007435"/>
    </source>
</evidence>
<dbReference type="EMBL" id="CP002305">
    <property type="protein sequence ID" value="ADQ19221.1"/>
    <property type="molecule type" value="Genomic_DNA"/>
</dbReference>
<sequence>MTNIFFKFWRIGSLILLTIVLLFCYTTLPDSIAINFEDSGNPIGYISKQQFFYWSAGVILGVNFLLGLLENALSKINLSGVLQNSWGKRPGSVQTFFKGWVSAFLAFINTYLVFVLLGLYNINSTDDQMLDFNYNYLLILGLLILLILLVFPFYRLLATEAPNED</sequence>
<feature type="transmembrane region" description="Helical" evidence="1">
    <location>
        <begin position="95"/>
        <end position="122"/>
    </location>
</feature>
<reference key="1">
    <citation type="submission" date="2010-11" db="EMBL/GenBank/DDBJ databases">
        <title>The complete genome of Leadbetterella byssophila DSM 17132.</title>
        <authorList>
            <consortium name="US DOE Joint Genome Institute (JGI-PGF)"/>
            <person name="Lucas S."/>
            <person name="Copeland A."/>
            <person name="Lapidus A."/>
            <person name="Glavina del Rio T."/>
            <person name="Dalin E."/>
            <person name="Tice H."/>
            <person name="Bruce D."/>
            <person name="Goodwin L."/>
            <person name="Pitluck S."/>
            <person name="Kyrpides N."/>
            <person name="Mavromatis K."/>
            <person name="Ivanova N."/>
            <person name="Teshima H."/>
            <person name="Brettin T."/>
            <person name="Detter J.C."/>
            <person name="Han C."/>
            <person name="Tapia R."/>
            <person name="Land M."/>
            <person name="Hauser L."/>
            <person name="Markowitz V."/>
            <person name="Cheng J.-F."/>
            <person name="Hugenholtz P."/>
            <person name="Woyke T."/>
            <person name="Wu D."/>
            <person name="Tindall B."/>
            <person name="Pomrenke H.G."/>
            <person name="Brambilla E."/>
            <person name="Klenk H.-P."/>
            <person name="Eisen J.A."/>
        </authorList>
    </citation>
    <scope>NUCLEOTIDE SEQUENCE [LARGE SCALE GENOMIC DNA]</scope>
    <source>
        <strain>DSM 17132</strain>
    </source>
</reference>
<keyword evidence="1" id="KW-1133">Transmembrane helix</keyword>
<dbReference type="RefSeq" id="WP_013410242.1">
    <property type="nucleotide sequence ID" value="NC_014655.1"/>
</dbReference>
<evidence type="ECO:0000313" key="2">
    <source>
        <dbReference type="EMBL" id="ADQ19221.1"/>
    </source>
</evidence>
<evidence type="ECO:0000256" key="1">
    <source>
        <dbReference type="SAM" id="Phobius"/>
    </source>
</evidence>
<dbReference type="STRING" id="649349.Lbys_3573"/>
<dbReference type="HOGENOM" id="CLU_134436_0_0_10"/>
<protein>
    <recommendedName>
        <fullName evidence="4">DUF1648 domain-containing protein</fullName>
    </recommendedName>
</protein>
<proteinExistence type="predicted"/>
<name>E4RZS9_LEAB4</name>
<dbReference type="KEGG" id="lby:Lbys_3573"/>